<dbReference type="InterPro" id="IPR036388">
    <property type="entry name" value="WH-like_DNA-bd_sf"/>
</dbReference>
<dbReference type="InterPro" id="IPR039425">
    <property type="entry name" value="RNA_pol_sigma-70-like"/>
</dbReference>
<gene>
    <name evidence="7" type="ORF">H8730_08870</name>
</gene>
<evidence type="ECO:0000259" key="6">
    <source>
        <dbReference type="Pfam" id="PF08281"/>
    </source>
</evidence>
<dbReference type="Pfam" id="PF04542">
    <property type="entry name" value="Sigma70_r2"/>
    <property type="match status" value="1"/>
</dbReference>
<dbReference type="InterPro" id="IPR013325">
    <property type="entry name" value="RNA_pol_sigma_r2"/>
</dbReference>
<protein>
    <submittedName>
        <fullName evidence="7">Sigma-70 family RNA polymerase sigma factor</fullName>
    </submittedName>
</protein>
<dbReference type="PANTHER" id="PTHR43133:SF60">
    <property type="entry name" value="RNA POLYMERASE SIGMA FACTOR SIGV"/>
    <property type="match status" value="1"/>
</dbReference>
<dbReference type="CDD" id="cd06171">
    <property type="entry name" value="Sigma70_r4"/>
    <property type="match status" value="1"/>
</dbReference>
<organism evidence="7 8">
    <name type="scientific">Bianquea renquensis</name>
    <dbReference type="NCBI Taxonomy" id="2763661"/>
    <lineage>
        <taxon>Bacteria</taxon>
        <taxon>Bacillati</taxon>
        <taxon>Bacillota</taxon>
        <taxon>Clostridia</taxon>
        <taxon>Eubacteriales</taxon>
        <taxon>Bianqueaceae</taxon>
        <taxon>Bianquea</taxon>
    </lineage>
</organism>
<dbReference type="RefSeq" id="WP_177717978.1">
    <property type="nucleotide sequence ID" value="NZ_JACRSQ010000011.1"/>
</dbReference>
<dbReference type="Proteomes" id="UP000657006">
    <property type="component" value="Unassembled WGS sequence"/>
</dbReference>
<dbReference type="InterPro" id="IPR007627">
    <property type="entry name" value="RNA_pol_sigma70_r2"/>
</dbReference>
<keyword evidence="3" id="KW-0731">Sigma factor</keyword>
<sequence>MINQYIAQYGTRLYGLCLTLCANTYDAEDLYQETWLKVLRKIEKYDAARPFEAWLTGICVNAYRDVFRRRKRCPIEGAFASGEEKERAMESVPEERAPDYSYVREAVDRLPEKLRTTVILYYFHGFSEKETAMALHIPPGTVKSRLHKAKRVLKEELSDANDLQF</sequence>
<dbReference type="Gene3D" id="1.10.10.10">
    <property type="entry name" value="Winged helix-like DNA-binding domain superfamily/Winged helix DNA-binding domain"/>
    <property type="match status" value="1"/>
</dbReference>
<dbReference type="SUPFAM" id="SSF88659">
    <property type="entry name" value="Sigma3 and sigma4 domains of RNA polymerase sigma factors"/>
    <property type="match status" value="1"/>
</dbReference>
<evidence type="ECO:0000313" key="7">
    <source>
        <dbReference type="EMBL" id="MBC8543655.1"/>
    </source>
</evidence>
<evidence type="ECO:0000256" key="4">
    <source>
        <dbReference type="ARBA" id="ARBA00023163"/>
    </source>
</evidence>
<feature type="domain" description="RNA polymerase sigma factor 70 region 4 type 2" evidence="6">
    <location>
        <begin position="102"/>
        <end position="151"/>
    </location>
</feature>
<keyword evidence="8" id="KW-1185">Reference proteome</keyword>
<evidence type="ECO:0000259" key="5">
    <source>
        <dbReference type="Pfam" id="PF04542"/>
    </source>
</evidence>
<dbReference type="AlphaFoldDB" id="A0A926DR37"/>
<reference evidence="7" key="1">
    <citation type="submission" date="2020-08" db="EMBL/GenBank/DDBJ databases">
        <title>Genome public.</title>
        <authorList>
            <person name="Liu C."/>
            <person name="Sun Q."/>
        </authorList>
    </citation>
    <scope>NUCLEOTIDE SEQUENCE</scope>
    <source>
        <strain evidence="7">NSJ-32</strain>
    </source>
</reference>
<dbReference type="SUPFAM" id="SSF88946">
    <property type="entry name" value="Sigma2 domain of RNA polymerase sigma factors"/>
    <property type="match status" value="1"/>
</dbReference>
<keyword evidence="2" id="KW-0805">Transcription regulation</keyword>
<evidence type="ECO:0000256" key="3">
    <source>
        <dbReference type="ARBA" id="ARBA00023082"/>
    </source>
</evidence>
<name>A0A926DR37_9FIRM</name>
<dbReference type="GO" id="GO:0003677">
    <property type="term" value="F:DNA binding"/>
    <property type="evidence" value="ECO:0007669"/>
    <property type="project" value="InterPro"/>
</dbReference>
<evidence type="ECO:0000256" key="1">
    <source>
        <dbReference type="ARBA" id="ARBA00010641"/>
    </source>
</evidence>
<dbReference type="GO" id="GO:0006352">
    <property type="term" value="P:DNA-templated transcription initiation"/>
    <property type="evidence" value="ECO:0007669"/>
    <property type="project" value="InterPro"/>
</dbReference>
<dbReference type="NCBIfam" id="TIGR02937">
    <property type="entry name" value="sigma70-ECF"/>
    <property type="match status" value="1"/>
</dbReference>
<dbReference type="PANTHER" id="PTHR43133">
    <property type="entry name" value="RNA POLYMERASE ECF-TYPE SIGMA FACTO"/>
    <property type="match status" value="1"/>
</dbReference>
<dbReference type="InterPro" id="IPR013249">
    <property type="entry name" value="RNA_pol_sigma70_r4_t2"/>
</dbReference>
<comment type="caution">
    <text evidence="7">The sequence shown here is derived from an EMBL/GenBank/DDBJ whole genome shotgun (WGS) entry which is preliminary data.</text>
</comment>
<proteinExistence type="inferred from homology"/>
<dbReference type="GO" id="GO:0016987">
    <property type="term" value="F:sigma factor activity"/>
    <property type="evidence" value="ECO:0007669"/>
    <property type="project" value="UniProtKB-KW"/>
</dbReference>
<evidence type="ECO:0000313" key="8">
    <source>
        <dbReference type="Proteomes" id="UP000657006"/>
    </source>
</evidence>
<comment type="similarity">
    <text evidence="1">Belongs to the sigma-70 factor family. ECF subfamily.</text>
</comment>
<dbReference type="InterPro" id="IPR013324">
    <property type="entry name" value="RNA_pol_sigma_r3/r4-like"/>
</dbReference>
<dbReference type="Gene3D" id="1.10.1740.10">
    <property type="match status" value="1"/>
</dbReference>
<dbReference type="EMBL" id="JACRSQ010000011">
    <property type="protein sequence ID" value="MBC8543655.1"/>
    <property type="molecule type" value="Genomic_DNA"/>
</dbReference>
<accession>A0A926DR37</accession>
<dbReference type="InterPro" id="IPR014284">
    <property type="entry name" value="RNA_pol_sigma-70_dom"/>
</dbReference>
<evidence type="ECO:0000256" key="2">
    <source>
        <dbReference type="ARBA" id="ARBA00023015"/>
    </source>
</evidence>
<dbReference type="Pfam" id="PF08281">
    <property type="entry name" value="Sigma70_r4_2"/>
    <property type="match status" value="1"/>
</dbReference>
<feature type="domain" description="RNA polymerase sigma-70 region 2" evidence="5">
    <location>
        <begin position="6"/>
        <end position="72"/>
    </location>
</feature>
<keyword evidence="4" id="KW-0804">Transcription</keyword>